<keyword evidence="5 7" id="KW-0503">Monooxygenase</keyword>
<dbReference type="PANTHER" id="PTHR47947">
    <property type="entry name" value="CYTOCHROME P450 82C3-RELATED"/>
    <property type="match status" value="1"/>
</dbReference>
<keyword evidence="2 6" id="KW-0479">Metal-binding</keyword>
<dbReference type="InterPro" id="IPR036396">
    <property type="entry name" value="Cyt_P450_sf"/>
</dbReference>
<dbReference type="Gramene" id="OIW07006">
    <property type="protein sequence ID" value="OIW07006"/>
    <property type="gene ID" value="TanjilG_02640"/>
</dbReference>
<feature type="binding site" description="axial binding residue" evidence="6">
    <location>
        <position position="248"/>
    </location>
    <ligand>
        <name>heme</name>
        <dbReference type="ChEBI" id="CHEBI:30413"/>
    </ligand>
    <ligandPart>
        <name>Fe</name>
        <dbReference type="ChEBI" id="CHEBI:18248"/>
    </ligandPart>
</feature>
<dbReference type="PROSITE" id="PS00086">
    <property type="entry name" value="CYTOCHROME_P450"/>
    <property type="match status" value="1"/>
</dbReference>
<comment type="cofactor">
    <cofactor evidence="6">
        <name>heme</name>
        <dbReference type="ChEBI" id="CHEBI:30413"/>
    </cofactor>
</comment>
<dbReference type="AlphaFoldDB" id="A0A4P1RBP5"/>
<organism evidence="8 9">
    <name type="scientific">Lupinus angustifolius</name>
    <name type="common">Narrow-leaved blue lupine</name>
    <dbReference type="NCBI Taxonomy" id="3871"/>
    <lineage>
        <taxon>Eukaryota</taxon>
        <taxon>Viridiplantae</taxon>
        <taxon>Streptophyta</taxon>
        <taxon>Embryophyta</taxon>
        <taxon>Tracheophyta</taxon>
        <taxon>Spermatophyta</taxon>
        <taxon>Magnoliopsida</taxon>
        <taxon>eudicotyledons</taxon>
        <taxon>Gunneridae</taxon>
        <taxon>Pentapetalae</taxon>
        <taxon>rosids</taxon>
        <taxon>fabids</taxon>
        <taxon>Fabales</taxon>
        <taxon>Fabaceae</taxon>
        <taxon>Papilionoideae</taxon>
        <taxon>50 kb inversion clade</taxon>
        <taxon>genistoids sensu lato</taxon>
        <taxon>core genistoids</taxon>
        <taxon>Genisteae</taxon>
        <taxon>Lupinus</taxon>
    </lineage>
</organism>
<dbReference type="GO" id="GO:0020037">
    <property type="term" value="F:heme binding"/>
    <property type="evidence" value="ECO:0007669"/>
    <property type="project" value="InterPro"/>
</dbReference>
<dbReference type="SUPFAM" id="SSF48264">
    <property type="entry name" value="Cytochrome P450"/>
    <property type="match status" value="1"/>
</dbReference>
<dbReference type="STRING" id="3871.A0A4P1RBP5"/>
<gene>
    <name evidence="8" type="ORF">TanjilG_02640</name>
</gene>
<dbReference type="PRINTS" id="PR00463">
    <property type="entry name" value="EP450I"/>
</dbReference>
<dbReference type="Proteomes" id="UP000188354">
    <property type="component" value="Chromosome LG08"/>
</dbReference>
<keyword evidence="3 7" id="KW-0560">Oxidoreductase</keyword>
<dbReference type="InterPro" id="IPR002401">
    <property type="entry name" value="Cyt_P450_E_grp-I"/>
</dbReference>
<evidence type="ECO:0000313" key="8">
    <source>
        <dbReference type="EMBL" id="OIW07006.1"/>
    </source>
</evidence>
<evidence type="ECO:0000256" key="1">
    <source>
        <dbReference type="ARBA" id="ARBA00022617"/>
    </source>
</evidence>
<keyword evidence="9" id="KW-1185">Reference proteome</keyword>
<evidence type="ECO:0000256" key="4">
    <source>
        <dbReference type="ARBA" id="ARBA00023004"/>
    </source>
</evidence>
<dbReference type="GO" id="GO:0004497">
    <property type="term" value="F:monooxygenase activity"/>
    <property type="evidence" value="ECO:0007669"/>
    <property type="project" value="UniProtKB-KW"/>
</dbReference>
<protein>
    <submittedName>
        <fullName evidence="8">Uncharacterized protein</fullName>
    </submittedName>
</protein>
<evidence type="ECO:0000256" key="7">
    <source>
        <dbReference type="RuleBase" id="RU000461"/>
    </source>
</evidence>
<dbReference type="Gene3D" id="1.10.630.10">
    <property type="entry name" value="Cytochrome P450"/>
    <property type="match status" value="1"/>
</dbReference>
<reference evidence="8 9" key="1">
    <citation type="journal article" date="2017" name="Plant Biotechnol. J.">
        <title>A comprehensive draft genome sequence for lupin (Lupinus angustifolius), an emerging health food: insights into plant-microbe interactions and legume evolution.</title>
        <authorList>
            <person name="Hane J.K."/>
            <person name="Ming Y."/>
            <person name="Kamphuis L.G."/>
            <person name="Nelson M.N."/>
            <person name="Garg G."/>
            <person name="Atkins C.A."/>
            <person name="Bayer P.E."/>
            <person name="Bravo A."/>
            <person name="Bringans S."/>
            <person name="Cannon S."/>
            <person name="Edwards D."/>
            <person name="Foley R."/>
            <person name="Gao L.L."/>
            <person name="Harrison M.J."/>
            <person name="Huang W."/>
            <person name="Hurgobin B."/>
            <person name="Li S."/>
            <person name="Liu C.W."/>
            <person name="McGrath A."/>
            <person name="Morahan G."/>
            <person name="Murray J."/>
            <person name="Weller J."/>
            <person name="Jian J."/>
            <person name="Singh K.B."/>
        </authorList>
    </citation>
    <scope>NUCLEOTIDE SEQUENCE</scope>
    <source>
        <strain evidence="9">cv. Tanjil</strain>
        <tissue evidence="8">Whole plant</tissue>
    </source>
</reference>
<dbReference type="InterPro" id="IPR017972">
    <property type="entry name" value="Cyt_P450_CS"/>
</dbReference>
<accession>A0A4P1RBP5</accession>
<dbReference type="Pfam" id="PF00067">
    <property type="entry name" value="p450"/>
    <property type="match status" value="1"/>
</dbReference>
<dbReference type="PANTHER" id="PTHR47947:SF24">
    <property type="entry name" value="ISOFLAVONE 2'-HYDROXYLASE-LIKE"/>
    <property type="match status" value="1"/>
</dbReference>
<proteinExistence type="inferred from homology"/>
<dbReference type="InterPro" id="IPR050651">
    <property type="entry name" value="Plant_Cytochrome_P450_Monoox"/>
</dbReference>
<keyword evidence="4 6" id="KW-0408">Iron</keyword>
<evidence type="ECO:0000256" key="5">
    <source>
        <dbReference type="ARBA" id="ARBA00023033"/>
    </source>
</evidence>
<keyword evidence="1 6" id="KW-0349">Heme</keyword>
<comment type="similarity">
    <text evidence="7">Belongs to the cytochrome P450 family.</text>
</comment>
<dbReference type="InterPro" id="IPR001128">
    <property type="entry name" value="Cyt_P450"/>
</dbReference>
<dbReference type="EMBL" id="CM007368">
    <property type="protein sequence ID" value="OIW07006.1"/>
    <property type="molecule type" value="Genomic_DNA"/>
</dbReference>
<sequence length="312" mass="35759">MMRILTGKRYFGEDLDASDIEEAKEFREIIKELVVFSDFIPAVGFGWLGFDPEKNIKSIGLRFDAFIQRRIDEHRNGKKIINSMIHHLLTLQQSEPQYYTDQIIKGLILDLLIGGTDTSGTTLEWTMSNLLNHPEIIKKARKELDIHIGQDRLVDESDIAKLPYLQNIVRETLRLHPVLPLLVPRSLSKDCIIGGYKLPQNTTLVVNAWAIHTDPNLWTDPLLFKPERFEKEGEANKLLAFGSGRRSCPGANMAQRTMSLTLALLIQCFEWKRTKEELIDMTEGNGMIVVQKKFQLEAMCRVRQLSTIKDIL</sequence>
<evidence type="ECO:0000256" key="3">
    <source>
        <dbReference type="ARBA" id="ARBA00023002"/>
    </source>
</evidence>
<dbReference type="PRINTS" id="PR00385">
    <property type="entry name" value="P450"/>
</dbReference>
<evidence type="ECO:0000313" key="9">
    <source>
        <dbReference type="Proteomes" id="UP000188354"/>
    </source>
</evidence>
<dbReference type="GO" id="GO:0016705">
    <property type="term" value="F:oxidoreductase activity, acting on paired donors, with incorporation or reduction of molecular oxygen"/>
    <property type="evidence" value="ECO:0007669"/>
    <property type="project" value="InterPro"/>
</dbReference>
<name>A0A4P1RBP5_LUPAN</name>
<dbReference type="GO" id="GO:0005506">
    <property type="term" value="F:iron ion binding"/>
    <property type="evidence" value="ECO:0007669"/>
    <property type="project" value="InterPro"/>
</dbReference>
<evidence type="ECO:0000256" key="6">
    <source>
        <dbReference type="PIRSR" id="PIRSR602401-1"/>
    </source>
</evidence>
<evidence type="ECO:0000256" key="2">
    <source>
        <dbReference type="ARBA" id="ARBA00022723"/>
    </source>
</evidence>